<evidence type="ECO:0000313" key="2">
    <source>
        <dbReference type="EMBL" id="KIY63535.1"/>
    </source>
</evidence>
<reference evidence="2 3" key="1">
    <citation type="journal article" date="2015" name="Fungal Genet. Biol.">
        <title>Evolution of novel wood decay mechanisms in Agaricales revealed by the genome sequences of Fistulina hepatica and Cylindrobasidium torrendii.</title>
        <authorList>
            <person name="Floudas D."/>
            <person name="Held B.W."/>
            <person name="Riley R."/>
            <person name="Nagy L.G."/>
            <person name="Koehler G."/>
            <person name="Ransdell A.S."/>
            <person name="Younus H."/>
            <person name="Chow J."/>
            <person name="Chiniquy J."/>
            <person name="Lipzen A."/>
            <person name="Tritt A."/>
            <person name="Sun H."/>
            <person name="Haridas S."/>
            <person name="LaButti K."/>
            <person name="Ohm R.A."/>
            <person name="Kues U."/>
            <person name="Blanchette R.A."/>
            <person name="Grigoriev I.V."/>
            <person name="Minto R.E."/>
            <person name="Hibbett D.S."/>
        </authorList>
    </citation>
    <scope>NUCLEOTIDE SEQUENCE [LARGE SCALE GENOMIC DNA]</scope>
    <source>
        <strain evidence="2 3">FP15055 ss-10</strain>
    </source>
</reference>
<evidence type="ECO:0000256" key="1">
    <source>
        <dbReference type="SAM" id="MobiDB-lite"/>
    </source>
</evidence>
<dbReference type="AlphaFoldDB" id="A0A0D7AZZ1"/>
<sequence length="806" mass="86877">MAIPTDLQPVPIGVVILADTSLDLAAQWSQLLQLYVGPIFKRITEQSQSAKRIQLSFISYGTSERTPSPFACKRYFHEVSQVVKKMREEAWTGVGTCSTTSHGAAALDGLVAALEMFDIFIASVADSTPKCHLIHLVASTFNDAIHPTFNDDTAFDDTTWDSLSEEFKKRNIFYSSIVAGVEVPQLKKIYEASEDKVTPWFNILTPSHQLSLSGLTQTYVPPPSPVKRTAENRPSESNKRPRTSMHIETPPFVAESASVPDIKPVLPAVVPKPEPSAPPPVSAPTMPTAPAAPSRPPGSQPIPSSMPPEIEVLVRRPTDLVDNWARTEAKLKQLQQAMLAARNMGDRQTEEQAHREMLKIQPMYHRMVGIINALTSKPQFAPQKAIIEQRQREIAQGLHPLVTGGGAVAPAVPAGMPQRQPPGHARLNSGEFKGMNVPMMIGGPPNAMPMPSMAPPQGPQPQPTPETQGGPKPIWRGSLCWSGVDSTNGGKRDMQVFVAAISQSNGGQKFHVDTWPDALMLTPTQQPMVPMADLGAWAKRTSPAVAMFVPQNPQNVDKAVNDQSFRALIQLIATKKVFAVAAWTLPNGSRDPGCLLFTGPNNNSLLGAFFPETGIPEMPKVDGFPMNPQVEQELQKMTPEQRNLTLNKLMQIHQTQQRSRLMAAGGGGNTPGMPQMHNMSFNNNPGVGPPGGMGGGMFNNGGMTNSAFNGGGPGGGGPVNPASFFNNMNMSQPQFNGMNMNMMSMAQRMGMNGGMGAGMGGMNGMGGGQPGMMMGNGGQMNGQINANMLQALMQARNQQQQQQQQR</sequence>
<dbReference type="Proteomes" id="UP000054007">
    <property type="component" value="Unassembled WGS sequence"/>
</dbReference>
<feature type="region of interest" description="Disordered" evidence="1">
    <location>
        <begin position="445"/>
        <end position="475"/>
    </location>
</feature>
<feature type="region of interest" description="Disordered" evidence="1">
    <location>
        <begin position="214"/>
        <end position="247"/>
    </location>
</feature>
<accession>A0A0D7AZZ1</accession>
<proteinExistence type="predicted"/>
<feature type="region of interest" description="Disordered" evidence="1">
    <location>
        <begin position="270"/>
        <end position="307"/>
    </location>
</feature>
<gene>
    <name evidence="2" type="ORF">CYLTODRAFT_426025</name>
</gene>
<organism evidence="2 3">
    <name type="scientific">Cylindrobasidium torrendii FP15055 ss-10</name>
    <dbReference type="NCBI Taxonomy" id="1314674"/>
    <lineage>
        <taxon>Eukaryota</taxon>
        <taxon>Fungi</taxon>
        <taxon>Dikarya</taxon>
        <taxon>Basidiomycota</taxon>
        <taxon>Agaricomycotina</taxon>
        <taxon>Agaricomycetes</taxon>
        <taxon>Agaricomycetidae</taxon>
        <taxon>Agaricales</taxon>
        <taxon>Marasmiineae</taxon>
        <taxon>Physalacriaceae</taxon>
        <taxon>Cylindrobasidium</taxon>
    </lineage>
</organism>
<feature type="compositionally biased region" description="Pro residues" evidence="1">
    <location>
        <begin position="293"/>
        <end position="306"/>
    </location>
</feature>
<keyword evidence="3" id="KW-1185">Reference proteome</keyword>
<feature type="compositionally biased region" description="Pro residues" evidence="1">
    <location>
        <begin position="446"/>
        <end position="464"/>
    </location>
</feature>
<feature type="compositionally biased region" description="Basic and acidic residues" evidence="1">
    <location>
        <begin position="228"/>
        <end position="239"/>
    </location>
</feature>
<feature type="compositionally biased region" description="Pro residues" evidence="1">
    <location>
        <begin position="270"/>
        <end position="282"/>
    </location>
</feature>
<protein>
    <recommendedName>
        <fullName evidence="4">Mediator of RNA polymerase II transcription subunit 25</fullName>
    </recommendedName>
</protein>
<dbReference type="OrthoDB" id="7690434at2759"/>
<feature type="compositionally biased region" description="Low complexity" evidence="1">
    <location>
        <begin position="283"/>
        <end position="292"/>
    </location>
</feature>
<evidence type="ECO:0000313" key="3">
    <source>
        <dbReference type="Proteomes" id="UP000054007"/>
    </source>
</evidence>
<name>A0A0D7AZZ1_9AGAR</name>
<dbReference type="EMBL" id="KN880689">
    <property type="protein sequence ID" value="KIY63535.1"/>
    <property type="molecule type" value="Genomic_DNA"/>
</dbReference>
<evidence type="ECO:0008006" key="4">
    <source>
        <dbReference type="Google" id="ProtNLM"/>
    </source>
</evidence>